<feature type="transmembrane region" description="Helical" evidence="6">
    <location>
        <begin position="45"/>
        <end position="61"/>
    </location>
</feature>
<evidence type="ECO:0000256" key="1">
    <source>
        <dbReference type="ARBA" id="ARBA00004167"/>
    </source>
</evidence>
<gene>
    <name evidence="8" type="ORF">PHLGIDRAFT_33815</name>
</gene>
<protein>
    <recommendedName>
        <fullName evidence="10">DUF1682-domain-containing protein</fullName>
    </recommendedName>
</protein>
<dbReference type="EMBL" id="KN840453">
    <property type="protein sequence ID" value="KIP10601.1"/>
    <property type="molecule type" value="Genomic_DNA"/>
</dbReference>
<evidence type="ECO:0000256" key="3">
    <source>
        <dbReference type="ARBA" id="ARBA00022989"/>
    </source>
</evidence>
<feature type="region of interest" description="Disordered" evidence="5">
    <location>
        <begin position="329"/>
        <end position="389"/>
    </location>
</feature>
<evidence type="ECO:0000313" key="9">
    <source>
        <dbReference type="Proteomes" id="UP000053257"/>
    </source>
</evidence>
<evidence type="ECO:0000313" key="8">
    <source>
        <dbReference type="EMBL" id="KIP10601.1"/>
    </source>
</evidence>
<evidence type="ECO:0000256" key="2">
    <source>
        <dbReference type="ARBA" id="ARBA00022692"/>
    </source>
</evidence>
<accession>A0A0C3S4D5</accession>
<dbReference type="AlphaFoldDB" id="A0A0C3S4D5"/>
<feature type="chain" id="PRO_5002169275" description="DUF1682-domain-containing protein" evidence="7">
    <location>
        <begin position="22"/>
        <end position="389"/>
    </location>
</feature>
<dbReference type="InterPro" id="IPR012879">
    <property type="entry name" value="CCDC47"/>
</dbReference>
<dbReference type="PANTHER" id="PTHR12883">
    <property type="entry name" value="ADIPOCYTE-SPECIFIC PROTEIN 4-RELATED"/>
    <property type="match status" value="1"/>
</dbReference>
<dbReference type="GO" id="GO:0005509">
    <property type="term" value="F:calcium ion binding"/>
    <property type="evidence" value="ECO:0007669"/>
    <property type="project" value="InterPro"/>
</dbReference>
<comment type="subcellular location">
    <subcellularLocation>
        <location evidence="1">Membrane</location>
        <topology evidence="1">Single-pass membrane protein</topology>
    </subcellularLocation>
</comment>
<evidence type="ECO:0000256" key="7">
    <source>
        <dbReference type="SAM" id="SignalP"/>
    </source>
</evidence>
<dbReference type="PANTHER" id="PTHR12883:SF0">
    <property type="entry name" value="PAT COMPLEX SUBUNIT CCDC47"/>
    <property type="match status" value="1"/>
</dbReference>
<keyword evidence="7" id="KW-0732">Signal</keyword>
<organism evidence="8 9">
    <name type="scientific">Phlebiopsis gigantea (strain 11061_1 CR5-6)</name>
    <name type="common">White-rot fungus</name>
    <name type="synonym">Peniophora gigantea</name>
    <dbReference type="NCBI Taxonomy" id="745531"/>
    <lineage>
        <taxon>Eukaryota</taxon>
        <taxon>Fungi</taxon>
        <taxon>Dikarya</taxon>
        <taxon>Basidiomycota</taxon>
        <taxon>Agaricomycotina</taxon>
        <taxon>Agaricomycetes</taxon>
        <taxon>Polyporales</taxon>
        <taxon>Phanerochaetaceae</taxon>
        <taxon>Phlebiopsis</taxon>
    </lineage>
</organism>
<dbReference type="STRING" id="745531.A0A0C3S4D5"/>
<keyword evidence="2 6" id="KW-0812">Transmembrane</keyword>
<dbReference type="GO" id="GO:0032469">
    <property type="term" value="P:endoplasmic reticulum calcium ion homeostasis"/>
    <property type="evidence" value="ECO:0007669"/>
    <property type="project" value="InterPro"/>
</dbReference>
<evidence type="ECO:0000256" key="6">
    <source>
        <dbReference type="SAM" id="Phobius"/>
    </source>
</evidence>
<dbReference type="GO" id="GO:0005783">
    <property type="term" value="C:endoplasmic reticulum"/>
    <property type="evidence" value="ECO:0007669"/>
    <property type="project" value="InterPro"/>
</dbReference>
<evidence type="ECO:0000256" key="4">
    <source>
        <dbReference type="ARBA" id="ARBA00023136"/>
    </source>
</evidence>
<feature type="compositionally biased region" description="Basic residues" evidence="5">
    <location>
        <begin position="376"/>
        <end position="389"/>
    </location>
</feature>
<sequence>MASQALKQVLLLLTPPPLVVPEDYDGVEFRWKFLVFRPGLFQKEALFLSAVLLYIAWYFIGKSYNIKKATTWFEAHLPLYTAQFTRPVQPGGLTKDGSSDFFAYSTGRRAISSLHTTITLRPYHDFWQLAYQTLRGIVEITYRAEDEVELEFTFQDSADVPGCIWAIVAKDELKDIKDRRWDLSFARVTESQSLPPSLSVMSEFADITENLLKQHGPLSLAKTLADPALLPYFRSLSLTDQPRARPAAPLPLAERKRRLILLLTLPPATDAQATVPLVTAVFQLLDVVAGTGGWGVGRGAGGKGAAGLAQSLRPETRTKLRATREKLEKELLEESSRDQREEEEEKRAAAKKKAVDERLSRLSAAEQKKELEKEKRRMLRKTQGKIAKR</sequence>
<keyword evidence="9" id="KW-1185">Reference proteome</keyword>
<dbReference type="Proteomes" id="UP000053257">
    <property type="component" value="Unassembled WGS sequence"/>
</dbReference>
<keyword evidence="4 6" id="KW-0472">Membrane</keyword>
<evidence type="ECO:0008006" key="10">
    <source>
        <dbReference type="Google" id="ProtNLM"/>
    </source>
</evidence>
<feature type="compositionally biased region" description="Basic and acidic residues" evidence="5">
    <location>
        <begin position="329"/>
        <end position="375"/>
    </location>
</feature>
<dbReference type="OrthoDB" id="10039147at2759"/>
<name>A0A0C3S4D5_PHLG1</name>
<feature type="signal peptide" evidence="7">
    <location>
        <begin position="1"/>
        <end position="21"/>
    </location>
</feature>
<dbReference type="Pfam" id="PF07946">
    <property type="entry name" value="CCDC47"/>
    <property type="match status" value="1"/>
</dbReference>
<evidence type="ECO:0000256" key="5">
    <source>
        <dbReference type="SAM" id="MobiDB-lite"/>
    </source>
</evidence>
<proteinExistence type="predicted"/>
<keyword evidence="3 6" id="KW-1133">Transmembrane helix</keyword>
<dbReference type="GO" id="GO:0016020">
    <property type="term" value="C:membrane"/>
    <property type="evidence" value="ECO:0007669"/>
    <property type="project" value="UniProtKB-SubCell"/>
</dbReference>
<dbReference type="HOGENOM" id="CLU_042570_1_0_1"/>
<reference evidence="8 9" key="1">
    <citation type="journal article" date="2014" name="PLoS Genet.">
        <title>Analysis of the Phlebiopsis gigantea genome, transcriptome and secretome provides insight into its pioneer colonization strategies of wood.</title>
        <authorList>
            <person name="Hori C."/>
            <person name="Ishida T."/>
            <person name="Igarashi K."/>
            <person name="Samejima M."/>
            <person name="Suzuki H."/>
            <person name="Master E."/>
            <person name="Ferreira P."/>
            <person name="Ruiz-Duenas F.J."/>
            <person name="Held B."/>
            <person name="Canessa P."/>
            <person name="Larrondo L.F."/>
            <person name="Schmoll M."/>
            <person name="Druzhinina I.S."/>
            <person name="Kubicek C.P."/>
            <person name="Gaskell J.A."/>
            <person name="Kersten P."/>
            <person name="St John F."/>
            <person name="Glasner J."/>
            <person name="Sabat G."/>
            <person name="Splinter BonDurant S."/>
            <person name="Syed K."/>
            <person name="Yadav J."/>
            <person name="Mgbeahuruike A.C."/>
            <person name="Kovalchuk A."/>
            <person name="Asiegbu F.O."/>
            <person name="Lackner G."/>
            <person name="Hoffmeister D."/>
            <person name="Rencoret J."/>
            <person name="Gutierrez A."/>
            <person name="Sun H."/>
            <person name="Lindquist E."/>
            <person name="Barry K."/>
            <person name="Riley R."/>
            <person name="Grigoriev I.V."/>
            <person name="Henrissat B."/>
            <person name="Kues U."/>
            <person name="Berka R.M."/>
            <person name="Martinez A.T."/>
            <person name="Covert S.F."/>
            <person name="Blanchette R.A."/>
            <person name="Cullen D."/>
        </authorList>
    </citation>
    <scope>NUCLEOTIDE SEQUENCE [LARGE SCALE GENOMIC DNA]</scope>
    <source>
        <strain evidence="8 9">11061_1 CR5-6</strain>
    </source>
</reference>